<dbReference type="RefSeq" id="WP_117486109.1">
    <property type="nucleotide sequence ID" value="NZ_QVIG01000001.1"/>
</dbReference>
<dbReference type="PANTHER" id="PTHR30118">
    <property type="entry name" value="HTH-TYPE TRANSCRIPTIONAL REGULATOR LEUO-RELATED"/>
    <property type="match status" value="1"/>
</dbReference>
<evidence type="ECO:0000256" key="4">
    <source>
        <dbReference type="ARBA" id="ARBA00023163"/>
    </source>
</evidence>
<dbReference type="Pfam" id="PF03466">
    <property type="entry name" value="LysR_substrate"/>
    <property type="match status" value="1"/>
</dbReference>
<keyword evidence="7" id="KW-1185">Reference proteome</keyword>
<organism evidence="6 7">
    <name type="scientific">Kitasatospora xanthocidica</name>
    <dbReference type="NCBI Taxonomy" id="83382"/>
    <lineage>
        <taxon>Bacteria</taxon>
        <taxon>Bacillati</taxon>
        <taxon>Actinomycetota</taxon>
        <taxon>Actinomycetes</taxon>
        <taxon>Kitasatosporales</taxon>
        <taxon>Streptomycetaceae</taxon>
        <taxon>Kitasatospora</taxon>
    </lineage>
</organism>
<dbReference type="PANTHER" id="PTHR30118:SF15">
    <property type="entry name" value="TRANSCRIPTIONAL REGULATORY PROTEIN"/>
    <property type="match status" value="1"/>
</dbReference>
<feature type="domain" description="HTH lysR-type" evidence="5">
    <location>
        <begin position="6"/>
        <end position="63"/>
    </location>
</feature>
<comment type="similarity">
    <text evidence="1">Belongs to the LysR transcriptional regulatory family.</text>
</comment>
<gene>
    <name evidence="6" type="ORF">DR950_05395</name>
</gene>
<dbReference type="SUPFAM" id="SSF53850">
    <property type="entry name" value="Periplasmic binding protein-like II"/>
    <property type="match status" value="1"/>
</dbReference>
<dbReference type="GO" id="GO:0003677">
    <property type="term" value="F:DNA binding"/>
    <property type="evidence" value="ECO:0007669"/>
    <property type="project" value="UniProtKB-KW"/>
</dbReference>
<dbReference type="AlphaFoldDB" id="A0A372ZP36"/>
<protein>
    <submittedName>
        <fullName evidence="6">LysR family transcriptional regulator</fullName>
    </submittedName>
</protein>
<dbReference type="Proteomes" id="UP000263377">
    <property type="component" value="Unassembled WGS sequence"/>
</dbReference>
<reference evidence="6 7" key="1">
    <citation type="submission" date="2018-08" db="EMBL/GenBank/DDBJ databases">
        <title>Diversity &amp; Physiological Properties of Lignin-Decomposing Actinobacteria from Soil.</title>
        <authorList>
            <person name="Roh S.G."/>
            <person name="Kim S.B."/>
        </authorList>
    </citation>
    <scope>NUCLEOTIDE SEQUENCE [LARGE SCALE GENOMIC DNA]</scope>
    <source>
        <strain evidence="6 7">MMS17-GH009</strain>
    </source>
</reference>
<accession>A0A372ZP36</accession>
<dbReference type="SUPFAM" id="SSF46785">
    <property type="entry name" value="Winged helix' DNA-binding domain"/>
    <property type="match status" value="1"/>
</dbReference>
<dbReference type="GO" id="GO:0003700">
    <property type="term" value="F:DNA-binding transcription factor activity"/>
    <property type="evidence" value="ECO:0007669"/>
    <property type="project" value="InterPro"/>
</dbReference>
<evidence type="ECO:0000256" key="3">
    <source>
        <dbReference type="ARBA" id="ARBA00023125"/>
    </source>
</evidence>
<dbReference type="InterPro" id="IPR000847">
    <property type="entry name" value="LysR_HTH_N"/>
</dbReference>
<name>A0A372ZP36_9ACTN</name>
<dbReference type="PROSITE" id="PS50931">
    <property type="entry name" value="HTH_LYSR"/>
    <property type="match status" value="1"/>
</dbReference>
<evidence type="ECO:0000313" key="6">
    <source>
        <dbReference type="EMBL" id="RGD57304.1"/>
    </source>
</evidence>
<comment type="caution">
    <text evidence="6">The sequence shown here is derived from an EMBL/GenBank/DDBJ whole genome shotgun (WGS) entry which is preliminary data.</text>
</comment>
<keyword evidence="4" id="KW-0804">Transcription</keyword>
<dbReference type="InterPro" id="IPR036390">
    <property type="entry name" value="WH_DNA-bd_sf"/>
</dbReference>
<proteinExistence type="inferred from homology"/>
<dbReference type="Gene3D" id="1.10.10.10">
    <property type="entry name" value="Winged helix-like DNA-binding domain superfamily/Winged helix DNA-binding domain"/>
    <property type="match status" value="1"/>
</dbReference>
<dbReference type="InterPro" id="IPR050389">
    <property type="entry name" value="LysR-type_TF"/>
</dbReference>
<evidence type="ECO:0000259" key="5">
    <source>
        <dbReference type="PROSITE" id="PS50931"/>
    </source>
</evidence>
<dbReference type="InterPro" id="IPR005119">
    <property type="entry name" value="LysR_subst-bd"/>
</dbReference>
<dbReference type="Gene3D" id="3.40.190.10">
    <property type="entry name" value="Periplasmic binding protein-like II"/>
    <property type="match status" value="2"/>
</dbReference>
<keyword evidence="3" id="KW-0238">DNA-binding</keyword>
<evidence type="ECO:0000256" key="1">
    <source>
        <dbReference type="ARBA" id="ARBA00009437"/>
    </source>
</evidence>
<dbReference type="InterPro" id="IPR036388">
    <property type="entry name" value="WH-like_DNA-bd_sf"/>
</dbReference>
<dbReference type="CDD" id="cd08460">
    <property type="entry name" value="PBP2_DntR_like_1"/>
    <property type="match status" value="1"/>
</dbReference>
<sequence length="305" mass="32369">MKVTSLDLNLLVILDAVLEEGSVTGAARRLDLSAPAVSRALGRLRTAFGDPLLVRSSRGLKPTAHALALRPRVRALVEDARNLLGPAEEDAPAAWCRSFTVLAPEDLIGCFGTDLLALVRAEAPGVQLRFLGEGRAADEGAAVREGTADVAIAVNASKEADLRSEGLVREPLLGVVRAGHPLSSGEVTAARFAAWEHVVVSRHGRLRTAVDRLLEAEGVRRTVAASVPGFATALRLVAAGDLVGIVPAALAGPLADPLELVTFPVPLDVKPLRVSMLWHPRHDDDPAHRWLRARVREAAGRRTAP</sequence>
<evidence type="ECO:0000313" key="7">
    <source>
        <dbReference type="Proteomes" id="UP000263377"/>
    </source>
</evidence>
<dbReference type="EMBL" id="QVIG01000001">
    <property type="protein sequence ID" value="RGD57304.1"/>
    <property type="molecule type" value="Genomic_DNA"/>
</dbReference>
<evidence type="ECO:0000256" key="2">
    <source>
        <dbReference type="ARBA" id="ARBA00023015"/>
    </source>
</evidence>
<keyword evidence="2" id="KW-0805">Transcription regulation</keyword>
<dbReference type="Pfam" id="PF00126">
    <property type="entry name" value="HTH_1"/>
    <property type="match status" value="1"/>
</dbReference>